<evidence type="ECO:0000259" key="2">
    <source>
        <dbReference type="Pfam" id="PF00144"/>
    </source>
</evidence>
<dbReference type="InterPro" id="IPR001466">
    <property type="entry name" value="Beta-lactam-related"/>
</dbReference>
<dbReference type="Pfam" id="PF00144">
    <property type="entry name" value="Beta-lactamase"/>
    <property type="match status" value="1"/>
</dbReference>
<protein>
    <submittedName>
        <fullName evidence="3">Beta-lactamase</fullName>
    </submittedName>
</protein>
<dbReference type="RefSeq" id="WP_169925907.1">
    <property type="nucleotide sequence ID" value="NZ_PDJD01000001.1"/>
</dbReference>
<organism evidence="3 4">
    <name type="scientific">Serinibacter salmoneus</name>
    <dbReference type="NCBI Taxonomy" id="556530"/>
    <lineage>
        <taxon>Bacteria</taxon>
        <taxon>Bacillati</taxon>
        <taxon>Actinomycetota</taxon>
        <taxon>Actinomycetes</taxon>
        <taxon>Micrococcales</taxon>
        <taxon>Beutenbergiaceae</taxon>
        <taxon>Serinibacter</taxon>
    </lineage>
</organism>
<comment type="caution">
    <text evidence="3">The sequence shown here is derived from an EMBL/GenBank/DDBJ whole genome shotgun (WGS) entry which is preliminary data.</text>
</comment>
<reference evidence="3 4" key="1">
    <citation type="submission" date="2017-10" db="EMBL/GenBank/DDBJ databases">
        <title>Sequencing the genomes of 1000 actinobacteria strains.</title>
        <authorList>
            <person name="Klenk H.-P."/>
        </authorList>
    </citation>
    <scope>NUCLEOTIDE SEQUENCE [LARGE SCALE GENOMIC DNA]</scope>
    <source>
        <strain evidence="3 4">DSM 21801</strain>
    </source>
</reference>
<feature type="domain" description="Beta-lactamase-related" evidence="2">
    <location>
        <begin position="21"/>
        <end position="261"/>
    </location>
</feature>
<evidence type="ECO:0000313" key="3">
    <source>
        <dbReference type="EMBL" id="PFG19918.1"/>
    </source>
</evidence>
<keyword evidence="4" id="KW-1185">Reference proteome</keyword>
<dbReference type="PANTHER" id="PTHR46825:SF9">
    <property type="entry name" value="BETA-LACTAMASE-RELATED DOMAIN-CONTAINING PROTEIN"/>
    <property type="match status" value="1"/>
</dbReference>
<evidence type="ECO:0000256" key="1">
    <source>
        <dbReference type="SAM" id="MobiDB-lite"/>
    </source>
</evidence>
<dbReference type="Proteomes" id="UP000224915">
    <property type="component" value="Unassembled WGS sequence"/>
</dbReference>
<accession>A0A2A9CZP0</accession>
<evidence type="ECO:0000313" key="4">
    <source>
        <dbReference type="Proteomes" id="UP000224915"/>
    </source>
</evidence>
<sequence>MSRTDQPGAGPDPDPPVASDGAPVRFSDHVVPVYSIAKTYTAAAALLALDPEAGLRRYLSHAVVPGALGELRVADVLAHRSGLNDYGGWADYVAAVVTREDAWPTERVLARAEVGAPGAFAYSNIGYLLIRLALEAVDGSEFFEVLRERVLDPLGVPAHPFDARADWDACAHPAIEHDLRAYDPAWVYTGTFATTPADAARGIARLVRGELGEDLAQRMRHPRPVHAPGHPLHPAGYGLGLMTSGDPARLVGHGGGGPGFTLFALSTHDGAAWHGTAAAGGALLTDLAQDCVMALTR</sequence>
<feature type="region of interest" description="Disordered" evidence="1">
    <location>
        <begin position="1"/>
        <end position="22"/>
    </location>
</feature>
<dbReference type="AlphaFoldDB" id="A0A2A9CZP0"/>
<dbReference type="Gene3D" id="3.40.710.10">
    <property type="entry name" value="DD-peptidase/beta-lactamase superfamily"/>
    <property type="match status" value="1"/>
</dbReference>
<name>A0A2A9CZP0_9MICO</name>
<dbReference type="PANTHER" id="PTHR46825">
    <property type="entry name" value="D-ALANYL-D-ALANINE-CARBOXYPEPTIDASE/ENDOPEPTIDASE AMPH"/>
    <property type="match status" value="1"/>
</dbReference>
<dbReference type="InterPro" id="IPR012338">
    <property type="entry name" value="Beta-lactam/transpept-like"/>
</dbReference>
<dbReference type="InterPro" id="IPR050491">
    <property type="entry name" value="AmpC-like"/>
</dbReference>
<proteinExistence type="predicted"/>
<dbReference type="SUPFAM" id="SSF56601">
    <property type="entry name" value="beta-lactamase/transpeptidase-like"/>
    <property type="match status" value="1"/>
</dbReference>
<gene>
    <name evidence="3" type="ORF">ATL40_1495</name>
</gene>
<dbReference type="EMBL" id="PDJD01000001">
    <property type="protein sequence ID" value="PFG19918.1"/>
    <property type="molecule type" value="Genomic_DNA"/>
</dbReference>